<dbReference type="EMBL" id="JASNQZ010000002">
    <property type="protein sequence ID" value="KAL0960223.1"/>
    <property type="molecule type" value="Genomic_DNA"/>
</dbReference>
<proteinExistence type="predicted"/>
<evidence type="ECO:0000256" key="1">
    <source>
        <dbReference type="SAM" id="MobiDB-lite"/>
    </source>
</evidence>
<protein>
    <submittedName>
        <fullName evidence="2">Uncharacterized protein</fullName>
    </submittedName>
</protein>
<comment type="caution">
    <text evidence="2">The sequence shown here is derived from an EMBL/GenBank/DDBJ whole genome shotgun (WGS) entry which is preliminary data.</text>
</comment>
<keyword evidence="3" id="KW-1185">Reference proteome</keyword>
<evidence type="ECO:0000313" key="2">
    <source>
        <dbReference type="EMBL" id="KAL0960223.1"/>
    </source>
</evidence>
<reference evidence="3" key="1">
    <citation type="submission" date="2024-06" db="EMBL/GenBank/DDBJ databases">
        <title>Multi-omics analyses provide insights into the biosynthesis of the anticancer antibiotic pleurotin in Hohenbuehelia grisea.</title>
        <authorList>
            <person name="Weaver J.A."/>
            <person name="Alberti F."/>
        </authorList>
    </citation>
    <scope>NUCLEOTIDE SEQUENCE [LARGE SCALE GENOMIC DNA]</scope>
    <source>
        <strain evidence="3">T-177</strain>
    </source>
</reference>
<sequence length="293" mass="33664">MVRDFLKPLLSISRDLDINLVIDDHNTTLEAAGAYLDWKNRMHPVEGSDEPPPGIPIPKLNPMQPCWALLKHPWNSTLENLFVVGFFEKHGDTSFDAEDVGKHFQDRLVAIRAVLTKSPERLSAIQTEKRRYQRKVTLLSIRENVVLHHLEAEANNQTWLDAFEMIQHLNAKDMSSDKSDYENESGPLNPALVRRNVTRSRALDQALQDLDAFHRHGLKTPYGNKRPGGTLHNRTRNPSRALESTKPPSPLLPLNYYNPSWYTNLEPRLRDRLRACDAVNIPDFRPFFQQVPI</sequence>
<dbReference type="Proteomes" id="UP001556367">
    <property type="component" value="Unassembled WGS sequence"/>
</dbReference>
<feature type="region of interest" description="Disordered" evidence="1">
    <location>
        <begin position="215"/>
        <end position="250"/>
    </location>
</feature>
<gene>
    <name evidence="2" type="ORF">HGRIS_011857</name>
</gene>
<organism evidence="2 3">
    <name type="scientific">Hohenbuehelia grisea</name>
    <dbReference type="NCBI Taxonomy" id="104357"/>
    <lineage>
        <taxon>Eukaryota</taxon>
        <taxon>Fungi</taxon>
        <taxon>Dikarya</taxon>
        <taxon>Basidiomycota</taxon>
        <taxon>Agaricomycotina</taxon>
        <taxon>Agaricomycetes</taxon>
        <taxon>Agaricomycetidae</taxon>
        <taxon>Agaricales</taxon>
        <taxon>Pleurotineae</taxon>
        <taxon>Pleurotaceae</taxon>
        <taxon>Hohenbuehelia</taxon>
    </lineage>
</organism>
<name>A0ABR3JYK3_9AGAR</name>
<evidence type="ECO:0000313" key="3">
    <source>
        <dbReference type="Proteomes" id="UP001556367"/>
    </source>
</evidence>
<accession>A0ABR3JYK3</accession>